<reference evidence="1 2" key="1">
    <citation type="journal article" date="2014" name="Int. J. Syst. Evol. Microbiol.">
        <title>Complete genome sequence of Corynebacterium casei LMG S-19264T (=DSM 44701T), isolated from a smear-ripened cheese.</title>
        <authorList>
            <consortium name="US DOE Joint Genome Institute (JGI-PGF)"/>
            <person name="Walter F."/>
            <person name="Albersmeier A."/>
            <person name="Kalinowski J."/>
            <person name="Ruckert C."/>
        </authorList>
    </citation>
    <scope>NUCLEOTIDE SEQUENCE [LARGE SCALE GENOMIC DNA]</scope>
    <source>
        <strain evidence="1 2">NBRC 111766</strain>
    </source>
</reference>
<comment type="caution">
    <text evidence="1">The sequence shown here is derived from an EMBL/GenBank/DDBJ whole genome shotgun (WGS) entry which is preliminary data.</text>
</comment>
<evidence type="ECO:0000313" key="1">
    <source>
        <dbReference type="EMBL" id="GLS87002.1"/>
    </source>
</evidence>
<accession>A0AA37X065</accession>
<dbReference type="Proteomes" id="UP001157355">
    <property type="component" value="Unassembled WGS sequence"/>
</dbReference>
<evidence type="ECO:0000313" key="2">
    <source>
        <dbReference type="Proteomes" id="UP001157355"/>
    </source>
</evidence>
<gene>
    <name evidence="1" type="ORF">GCM10010873_19760</name>
</gene>
<proteinExistence type="predicted"/>
<organism evidence="1 2">
    <name type="scientific">Cypionkella aquatica</name>
    <dbReference type="NCBI Taxonomy" id="1756042"/>
    <lineage>
        <taxon>Bacteria</taxon>
        <taxon>Pseudomonadati</taxon>
        <taxon>Pseudomonadota</taxon>
        <taxon>Alphaproteobacteria</taxon>
        <taxon>Rhodobacterales</taxon>
        <taxon>Paracoccaceae</taxon>
        <taxon>Cypionkella</taxon>
    </lineage>
</organism>
<dbReference type="AlphaFoldDB" id="A0AA37X065"/>
<name>A0AA37X065_9RHOB</name>
<keyword evidence="2" id="KW-1185">Reference proteome</keyword>
<sequence length="79" mass="8796">MGERMTLQMADTKGALPVVPSTMPRSHTAHLQAEQLIQVMAPPRAALAMPKQVLTRKPFRLLRLLRVWLSIAPGSRRLG</sequence>
<dbReference type="EMBL" id="BSPP01000007">
    <property type="protein sequence ID" value="GLS87002.1"/>
    <property type="molecule type" value="Genomic_DNA"/>
</dbReference>
<protein>
    <submittedName>
        <fullName evidence="1">Uncharacterized protein</fullName>
    </submittedName>
</protein>